<reference evidence="3 4" key="1">
    <citation type="submission" date="2014-03" db="EMBL/GenBank/DDBJ databases">
        <title>Whole genome sequence of Novosphingobium resinovorum KF1.</title>
        <authorList>
            <person name="Gan H.M."/>
            <person name="Gan H.Y."/>
            <person name="Chew T.H."/>
            <person name="Savka M.A."/>
        </authorList>
    </citation>
    <scope>NUCLEOTIDE SEQUENCE [LARGE SCALE GENOMIC DNA]</scope>
    <source>
        <strain evidence="3 4">KF1</strain>
    </source>
</reference>
<evidence type="ECO:0000313" key="4">
    <source>
        <dbReference type="Proteomes" id="UP000024329"/>
    </source>
</evidence>
<dbReference type="GO" id="GO:0003677">
    <property type="term" value="F:DNA binding"/>
    <property type="evidence" value="ECO:0007669"/>
    <property type="project" value="InterPro"/>
</dbReference>
<evidence type="ECO:0000313" key="5">
    <source>
        <dbReference type="Proteomes" id="UP000094626"/>
    </source>
</evidence>
<keyword evidence="2" id="KW-0614">Plasmid</keyword>
<dbReference type="InterPro" id="IPR047654">
    <property type="entry name" value="IS1634_transpos"/>
</dbReference>
<keyword evidence="5" id="KW-1185">Reference proteome</keyword>
<geneLocation type="plasmid" evidence="2 5">
    <name>pSA1</name>
</geneLocation>
<dbReference type="Pfam" id="PF01609">
    <property type="entry name" value="DDE_Tnp_1"/>
    <property type="match status" value="1"/>
</dbReference>
<gene>
    <name evidence="2" type="ORF">BES08_22310</name>
    <name evidence="3" type="ORF">BV97_05755</name>
</gene>
<dbReference type="PATRIC" id="fig|158500.4.peg.5829"/>
<accession>A0A031IZK1</accession>
<organism evidence="3 4">
    <name type="scientific">Novosphingobium resinovorum</name>
    <dbReference type="NCBI Taxonomy" id="158500"/>
    <lineage>
        <taxon>Bacteria</taxon>
        <taxon>Pseudomonadati</taxon>
        <taxon>Pseudomonadota</taxon>
        <taxon>Alphaproteobacteria</taxon>
        <taxon>Sphingomonadales</taxon>
        <taxon>Sphingomonadaceae</taxon>
        <taxon>Novosphingobium</taxon>
    </lineage>
</organism>
<evidence type="ECO:0000313" key="2">
    <source>
        <dbReference type="EMBL" id="AOR79541.1"/>
    </source>
</evidence>
<proteinExistence type="predicted"/>
<protein>
    <submittedName>
        <fullName evidence="2 3">Transposase</fullName>
    </submittedName>
</protein>
<dbReference type="RefSeq" id="WP_036531207.1">
    <property type="nucleotide sequence ID" value="NZ_CP017076.1"/>
</dbReference>
<name>A0A031IZK1_9SPHN</name>
<dbReference type="EMBL" id="JFYZ01000098">
    <property type="protein sequence ID" value="EZP66462.1"/>
    <property type="molecule type" value="Genomic_DNA"/>
</dbReference>
<dbReference type="Proteomes" id="UP000024329">
    <property type="component" value="Unassembled WGS sequence"/>
</dbReference>
<feature type="domain" description="Transposase IS4-like" evidence="1">
    <location>
        <begin position="193"/>
        <end position="477"/>
    </location>
</feature>
<dbReference type="InterPro" id="IPR002559">
    <property type="entry name" value="Transposase_11"/>
</dbReference>
<evidence type="ECO:0000313" key="3">
    <source>
        <dbReference type="EMBL" id="EZP66462.1"/>
    </source>
</evidence>
<dbReference type="eggNOG" id="COG5421">
    <property type="taxonomic scope" value="Bacteria"/>
</dbReference>
<dbReference type="Proteomes" id="UP000094626">
    <property type="component" value="Plasmid pSA1"/>
</dbReference>
<reference evidence="5" key="3">
    <citation type="journal article" date="2017" name="J. Biotechnol.">
        <title>Complete genome sequence of Novosphingobium resinovorum SA1, a versatile xenobiotic-degrading bacterium capable of utilizing sulfanilic acid.</title>
        <authorList>
            <person name="Hegedus B."/>
            <person name="Kos P.B."/>
            <person name="Balint B."/>
            <person name="Maroti G."/>
            <person name="Gan H.M."/>
            <person name="Perei K."/>
            <person name="Rakhely G."/>
        </authorList>
    </citation>
    <scope>NUCLEOTIDE SEQUENCE [LARGE SCALE GENOMIC DNA]</scope>
    <source>
        <strain evidence="5">SA1</strain>
    </source>
</reference>
<dbReference type="NCBIfam" id="NF033559">
    <property type="entry name" value="transpos_IS1634"/>
    <property type="match status" value="1"/>
</dbReference>
<dbReference type="OrthoDB" id="8257391at2"/>
<dbReference type="KEGG" id="nre:BES08_22310"/>
<sequence>MYVVERVARGHRYLYLVESVREGKTVRQRTIKALGRKDVLAASGELDRLAASIARHAERSVILSDIDAGRIAARRIGGPLLFGRLWQRLGIDAVLEEVLEGRQFGFAVERAVFVATLHRLFVSGSDRACLDWMESYAIDGSEDLALHHFYRAMAWLGEEIEEKAEGALAPRCVKDVIEEKLFDRHRDLFTDLSLVFMDTTSLSFYGAGGDTLGRRGHSKDHRPELAQMILAVVIDAEGRPICTEMVPGNTADVKVLMPIVTRLRTRFGITRSCVVADRGMISADTIAALEELGMEYILGARERTSSVIRDVVLADTAPMVPLVLERQAGDTQLWVKEVRVGKGADAQRYVVTLNEAEARKDKADRQAIIDGLQTQLKKGDKALVGNSAYRRYLKASGKTFEIDMGKLADEARYDGISVLRTNARITPLQAVIRYRDLLQVEALFRVAKASFDTRPIFHQSDAAIRGHVFVSFLALTLAKELTRLCQEKGLQPEWQPLLNDLDRLQEATIEKDGKVITTRTHVSGQVGNVFKATGIALPANISELPPET</sequence>
<reference evidence="2" key="2">
    <citation type="submission" date="2016-08" db="EMBL/GenBank/DDBJ databases">
        <authorList>
            <person name="Seilhamer J.J."/>
        </authorList>
    </citation>
    <scope>NUCLEOTIDE SEQUENCE [LARGE SCALE GENOMIC DNA]</scope>
    <source>
        <strain evidence="2">SA1</strain>
        <plasmid evidence="2">pSA1</plasmid>
    </source>
</reference>
<dbReference type="AlphaFoldDB" id="A0A031IZK1"/>
<dbReference type="GO" id="GO:0006313">
    <property type="term" value="P:DNA transposition"/>
    <property type="evidence" value="ECO:0007669"/>
    <property type="project" value="InterPro"/>
</dbReference>
<dbReference type="PANTHER" id="PTHR34614">
    <property type="match status" value="1"/>
</dbReference>
<dbReference type="EMBL" id="CP017076">
    <property type="protein sequence ID" value="AOR79541.1"/>
    <property type="molecule type" value="Genomic_DNA"/>
</dbReference>
<evidence type="ECO:0000259" key="1">
    <source>
        <dbReference type="Pfam" id="PF01609"/>
    </source>
</evidence>
<dbReference type="PANTHER" id="PTHR34614:SF2">
    <property type="entry name" value="TRANSPOSASE IS4-LIKE DOMAIN-CONTAINING PROTEIN"/>
    <property type="match status" value="1"/>
</dbReference>
<dbReference type="GO" id="GO:0004803">
    <property type="term" value="F:transposase activity"/>
    <property type="evidence" value="ECO:0007669"/>
    <property type="project" value="InterPro"/>
</dbReference>